<reference evidence="2" key="1">
    <citation type="submission" date="2022-03" db="EMBL/GenBank/DDBJ databases">
        <authorList>
            <person name="Lindestad O."/>
        </authorList>
    </citation>
    <scope>NUCLEOTIDE SEQUENCE</scope>
</reference>
<comment type="caution">
    <text evidence="2">The sequence shown here is derived from an EMBL/GenBank/DDBJ whole genome shotgun (WGS) entry which is preliminary data.</text>
</comment>
<dbReference type="Proteomes" id="UP000838756">
    <property type="component" value="Unassembled WGS sequence"/>
</dbReference>
<feature type="compositionally biased region" description="Polar residues" evidence="1">
    <location>
        <begin position="46"/>
        <end position="56"/>
    </location>
</feature>
<keyword evidence="3" id="KW-1185">Reference proteome</keyword>
<evidence type="ECO:0000256" key="1">
    <source>
        <dbReference type="SAM" id="MobiDB-lite"/>
    </source>
</evidence>
<protein>
    <submittedName>
        <fullName evidence="2">Jg3541 protein</fullName>
    </submittedName>
</protein>
<proteinExistence type="predicted"/>
<evidence type="ECO:0000313" key="3">
    <source>
        <dbReference type="Proteomes" id="UP000838756"/>
    </source>
</evidence>
<dbReference type="EMBL" id="CAKXAJ010021178">
    <property type="protein sequence ID" value="CAH2226370.1"/>
    <property type="molecule type" value="Genomic_DNA"/>
</dbReference>
<sequence>MHVLYTNIFQLSVSDTRPVLDSESKVAAHCAHRPPNQMSDEKWETDGSQTAQRTLPRTAASSAPLCYIILLSSYDTLGKRSDNCSFICRLFLEEEKW</sequence>
<evidence type="ECO:0000313" key="2">
    <source>
        <dbReference type="EMBL" id="CAH2226370.1"/>
    </source>
</evidence>
<name>A0A8S4QX74_9NEOP</name>
<organism evidence="2 3">
    <name type="scientific">Pararge aegeria aegeria</name>
    <dbReference type="NCBI Taxonomy" id="348720"/>
    <lineage>
        <taxon>Eukaryota</taxon>
        <taxon>Metazoa</taxon>
        <taxon>Ecdysozoa</taxon>
        <taxon>Arthropoda</taxon>
        <taxon>Hexapoda</taxon>
        <taxon>Insecta</taxon>
        <taxon>Pterygota</taxon>
        <taxon>Neoptera</taxon>
        <taxon>Endopterygota</taxon>
        <taxon>Lepidoptera</taxon>
        <taxon>Glossata</taxon>
        <taxon>Ditrysia</taxon>
        <taxon>Papilionoidea</taxon>
        <taxon>Nymphalidae</taxon>
        <taxon>Satyrinae</taxon>
        <taxon>Satyrini</taxon>
        <taxon>Parargina</taxon>
        <taxon>Pararge</taxon>
    </lineage>
</organism>
<feature type="region of interest" description="Disordered" evidence="1">
    <location>
        <begin position="30"/>
        <end position="56"/>
    </location>
</feature>
<gene>
    <name evidence="2" type="primary">jg3541</name>
    <name evidence="2" type="ORF">PAEG_LOCUS7076</name>
</gene>
<accession>A0A8S4QX74</accession>
<dbReference type="AlphaFoldDB" id="A0A8S4QX74"/>